<accession>A0A119MD73</accession>
<dbReference type="Gene3D" id="1.25.40.10">
    <property type="entry name" value="Tetratricopeptide repeat domain"/>
    <property type="match status" value="2"/>
</dbReference>
<dbReference type="SMART" id="SM00028">
    <property type="entry name" value="TPR"/>
    <property type="match status" value="4"/>
</dbReference>
<evidence type="ECO:0000256" key="1">
    <source>
        <dbReference type="ARBA" id="ARBA00022737"/>
    </source>
</evidence>
<keyword evidence="2 3" id="KW-0802">TPR repeat</keyword>
<protein>
    <submittedName>
        <fullName evidence="4">Uncharacterized protein</fullName>
    </submittedName>
</protein>
<dbReference type="PROSITE" id="PS50005">
    <property type="entry name" value="TPR"/>
    <property type="match status" value="1"/>
</dbReference>
<name>A0A119MD73_9BURK</name>
<dbReference type="InterPro" id="IPR011990">
    <property type="entry name" value="TPR-like_helical_dom_sf"/>
</dbReference>
<evidence type="ECO:0000256" key="3">
    <source>
        <dbReference type="PROSITE-ProRule" id="PRU00339"/>
    </source>
</evidence>
<dbReference type="EMBL" id="LPIX01000092">
    <property type="protein sequence ID" value="KWD96356.1"/>
    <property type="molecule type" value="Genomic_DNA"/>
</dbReference>
<comment type="caution">
    <text evidence="4">The sequence shown here is derived from an EMBL/GenBank/DDBJ whole genome shotgun (WGS) entry which is preliminary data.</text>
</comment>
<evidence type="ECO:0000256" key="2">
    <source>
        <dbReference type="ARBA" id="ARBA00022803"/>
    </source>
</evidence>
<keyword evidence="1" id="KW-0677">Repeat</keyword>
<proteinExistence type="predicted"/>
<organism evidence="4 5">
    <name type="scientific">Burkholderia ubonensis</name>
    <dbReference type="NCBI Taxonomy" id="101571"/>
    <lineage>
        <taxon>Bacteria</taxon>
        <taxon>Pseudomonadati</taxon>
        <taxon>Pseudomonadota</taxon>
        <taxon>Betaproteobacteria</taxon>
        <taxon>Burkholderiales</taxon>
        <taxon>Burkholderiaceae</taxon>
        <taxon>Burkholderia</taxon>
        <taxon>Burkholderia cepacia complex</taxon>
    </lineage>
</organism>
<dbReference type="Proteomes" id="UP000062998">
    <property type="component" value="Unassembled WGS sequence"/>
</dbReference>
<dbReference type="InterPro" id="IPR051012">
    <property type="entry name" value="CellSynth/LPSAsmb/PSIAsmb"/>
</dbReference>
<gene>
    <name evidence="4" type="ORF">WL73_23165</name>
</gene>
<reference evidence="4 5" key="1">
    <citation type="submission" date="2015-11" db="EMBL/GenBank/DDBJ databases">
        <title>Expanding the genomic diversity of Burkholderia species for the development of highly accurate diagnostics.</title>
        <authorList>
            <person name="Sahl J."/>
            <person name="Keim P."/>
            <person name="Wagner D."/>
        </authorList>
    </citation>
    <scope>NUCLEOTIDE SEQUENCE [LARGE SCALE GENOMIC DNA]</scope>
    <source>
        <strain evidence="4 5">MSMB2167WGS</strain>
    </source>
</reference>
<evidence type="ECO:0000313" key="4">
    <source>
        <dbReference type="EMBL" id="KWD96356.1"/>
    </source>
</evidence>
<sequence length="304" mass="32048">MSQGRFNEALSDFNSLGEIGADPVLSYNTAYASAMCGSYEPGASLDAPCLDAVPGAATLKLRALHYVGRLDEAVQLGKSLADRPDTRVEFNGAFATLLFDLGDQENAERYARRAVETPDGLTVLGLTALEAGDAEQAYTLLREALGRNPREARATLGLGLCLFAEERFAEAATTLDHAAKQLATHMGAWIAAGWAWLLAGDAVAARAHFQHAATFDRGFAEAHGALAVVSHLEGLHDDARRHAETALRLDPACLSGALATSMQCENAGQAASASAIRNAALHQPLGVGGRTIAQSLRTLGLKRK</sequence>
<feature type="repeat" description="TPR" evidence="3">
    <location>
        <begin position="118"/>
        <end position="151"/>
    </location>
</feature>
<dbReference type="AlphaFoldDB" id="A0A119MD73"/>
<dbReference type="Pfam" id="PF13432">
    <property type="entry name" value="TPR_16"/>
    <property type="match status" value="1"/>
</dbReference>
<evidence type="ECO:0000313" key="5">
    <source>
        <dbReference type="Proteomes" id="UP000062998"/>
    </source>
</evidence>
<dbReference type="PANTHER" id="PTHR45586">
    <property type="entry name" value="TPR REPEAT-CONTAINING PROTEIN PA4667"/>
    <property type="match status" value="1"/>
</dbReference>
<dbReference type="SUPFAM" id="SSF48452">
    <property type="entry name" value="TPR-like"/>
    <property type="match status" value="1"/>
</dbReference>
<dbReference type="PANTHER" id="PTHR45586:SF1">
    <property type="entry name" value="LIPOPOLYSACCHARIDE ASSEMBLY PROTEIN B"/>
    <property type="match status" value="1"/>
</dbReference>
<dbReference type="InterPro" id="IPR019734">
    <property type="entry name" value="TPR_rpt"/>
</dbReference>